<dbReference type="Pfam" id="PF23122">
    <property type="entry name" value="C2_ITFG1"/>
    <property type="match status" value="1"/>
</dbReference>
<evidence type="ECO:0000256" key="8">
    <source>
        <dbReference type="SAM" id="Phobius"/>
    </source>
</evidence>
<proteinExistence type="inferred from homology"/>
<dbReference type="InterPro" id="IPR057089">
    <property type="entry name" value="C2_TIP"/>
</dbReference>
<evidence type="ECO:0000256" key="3">
    <source>
        <dbReference type="ARBA" id="ARBA00022692"/>
    </source>
</evidence>
<feature type="region of interest" description="Disordered" evidence="7">
    <location>
        <begin position="136"/>
        <end position="176"/>
    </location>
</feature>
<sequence length="716" mass="76273">MRWLFAALVAFVALQLLLPLIQPMHPRAFAGGIIAAHAASNDNHIDETDAAMVAAGTTGGGLAGDALLVAQGDVDGDLSSDAWYLTPSTGGNLSIAMWNAKTGAFGAPTVSWANIDVWQAVNRALATRLLLPVKDQAPTTDGTADTDQQPTGNGTDPRRRRDDDGSTDPPLPYTSAAMTGVVPADVNFDGITDAAITFTFTGSDNVEYHSVVVMRGNGRSLEMPASAPAAYANNSLILSLVAPSIFDCSGDMVPDVFGVSATTLRYTCWANARTGQFEHATGSDFHGMGLNTTVPLVIQRNQEEDPSAWTLLPPTFAVADVSGDLMADILIAEAMFRTSDQAWRGRLLVAQNVGRGAYRVHQLLDLPVGTGHITFVDVDTDGRIDMLFPKCNPPESCASSSEIVVARNANLPKTGQLYGFDLSSDNVAGHTWTTAAFAATLRVGDLNLDGFVDVLVAVRNPTQNRDSAVLLVNSYMHTFSPSSLVAASSLSADDRILACAFMDLGSNANLDMVVSSVSLTSQNHRITPVVSGRPDDVYLLSVYISNGVCPDSSCDGKLIPDAKPYGISTYGPSVLCTFADESGDARSLHSVQLSQNGFQALDLPFVLIGLGRTTSYVDTLDVGVAYTIGGAAPTRQWPSLIPNSQVVIFPSPLDSPDSWIMELYLSPGETMLWTGVSLICTCVALAVVIWGLRYREKRQDEVEKRRTAHLFHFGDS</sequence>
<name>A0A0D2UFI3_CAPO3</name>
<dbReference type="InterPro" id="IPR024881">
    <property type="entry name" value="Tip"/>
</dbReference>
<feature type="domain" description="T-cell immunomodulatory protein TIP C2" evidence="10">
    <location>
        <begin position="564"/>
        <end position="664"/>
    </location>
</feature>
<accession>A0A0D2UFI3</accession>
<evidence type="ECO:0000256" key="2">
    <source>
        <dbReference type="ARBA" id="ARBA00006496"/>
    </source>
</evidence>
<feature type="transmembrane region" description="Helical" evidence="8">
    <location>
        <begin position="671"/>
        <end position="692"/>
    </location>
</feature>
<evidence type="ECO:0000256" key="4">
    <source>
        <dbReference type="ARBA" id="ARBA00022989"/>
    </source>
</evidence>
<keyword evidence="12" id="KW-1185">Reference proteome</keyword>
<evidence type="ECO:0000313" key="12">
    <source>
        <dbReference type="Proteomes" id="UP000008743"/>
    </source>
</evidence>
<evidence type="ECO:0000313" key="11">
    <source>
        <dbReference type="EMBL" id="KJE93891.1"/>
    </source>
</evidence>
<evidence type="ECO:0000256" key="9">
    <source>
        <dbReference type="SAM" id="SignalP"/>
    </source>
</evidence>
<dbReference type="SUPFAM" id="SSF69318">
    <property type="entry name" value="Integrin alpha N-terminal domain"/>
    <property type="match status" value="1"/>
</dbReference>
<evidence type="ECO:0000256" key="7">
    <source>
        <dbReference type="SAM" id="MobiDB-lite"/>
    </source>
</evidence>
<dbReference type="AlphaFoldDB" id="A0A0D2UFI3"/>
<reference evidence="12" key="1">
    <citation type="submission" date="2011-02" db="EMBL/GenBank/DDBJ databases">
        <title>The Genome Sequence of Capsaspora owczarzaki ATCC 30864.</title>
        <authorList>
            <person name="Russ C."/>
            <person name="Cuomo C."/>
            <person name="Burger G."/>
            <person name="Gray M.W."/>
            <person name="Holland P.W.H."/>
            <person name="King N."/>
            <person name="Lang F.B.F."/>
            <person name="Roger A.J."/>
            <person name="Ruiz-Trillo I."/>
            <person name="Young S.K."/>
            <person name="Zeng Q."/>
            <person name="Gargeya S."/>
            <person name="Alvarado L."/>
            <person name="Berlin A."/>
            <person name="Chapman S.B."/>
            <person name="Chen Z."/>
            <person name="Freedman E."/>
            <person name="Gellesch M."/>
            <person name="Goldberg J."/>
            <person name="Griggs A."/>
            <person name="Gujja S."/>
            <person name="Heilman E."/>
            <person name="Heiman D."/>
            <person name="Howarth C."/>
            <person name="Mehta T."/>
            <person name="Neiman D."/>
            <person name="Pearson M."/>
            <person name="Roberts A."/>
            <person name="Saif S."/>
            <person name="Shea T."/>
            <person name="Shenoy N."/>
            <person name="Sisk P."/>
            <person name="Stolte C."/>
            <person name="Sykes S."/>
            <person name="White J."/>
            <person name="Yandava C."/>
            <person name="Haas B."/>
            <person name="Nusbaum C."/>
            <person name="Birren B."/>
        </authorList>
    </citation>
    <scope>NUCLEOTIDE SEQUENCE</scope>
    <source>
        <strain evidence="12">ATCC 30864</strain>
    </source>
</reference>
<dbReference type="OrthoDB" id="10250728at2759"/>
<gene>
    <name evidence="11" type="ORF">CAOG_004609</name>
</gene>
<feature type="chain" id="PRO_5002252592" description="T-cell immunomodulatory protein TIP C2 domain-containing protein" evidence="9">
    <location>
        <begin position="24"/>
        <end position="716"/>
    </location>
</feature>
<comment type="subcellular location">
    <subcellularLocation>
        <location evidence="1">Membrane</location>
        <topology evidence="1">Single-pass type I membrane protein</topology>
    </subcellularLocation>
</comment>
<dbReference type="PhylomeDB" id="A0A0D2UFI3"/>
<dbReference type="EMBL" id="KE346366">
    <property type="protein sequence ID" value="KJE93891.1"/>
    <property type="molecule type" value="Genomic_DNA"/>
</dbReference>
<keyword evidence="3 8" id="KW-0812">Transmembrane</keyword>
<feature type="signal peptide" evidence="9">
    <location>
        <begin position="1"/>
        <end position="23"/>
    </location>
</feature>
<dbReference type="PANTHER" id="PTHR13412:SF0">
    <property type="entry name" value="T-CELL IMMUNOMODULATORY PROTEIN"/>
    <property type="match status" value="1"/>
</dbReference>
<evidence type="ECO:0000256" key="6">
    <source>
        <dbReference type="ARBA" id="ARBA00023180"/>
    </source>
</evidence>
<evidence type="ECO:0000256" key="5">
    <source>
        <dbReference type="ARBA" id="ARBA00023136"/>
    </source>
</evidence>
<dbReference type="InParanoid" id="A0A0D2UFI3"/>
<keyword evidence="4 8" id="KW-1133">Transmembrane helix</keyword>
<evidence type="ECO:0000256" key="1">
    <source>
        <dbReference type="ARBA" id="ARBA00004479"/>
    </source>
</evidence>
<organism evidence="11 12">
    <name type="scientific">Capsaspora owczarzaki (strain ATCC 30864)</name>
    <dbReference type="NCBI Taxonomy" id="595528"/>
    <lineage>
        <taxon>Eukaryota</taxon>
        <taxon>Filasterea</taxon>
        <taxon>Capsaspora</taxon>
    </lineage>
</organism>
<comment type="similarity">
    <text evidence="2">Belongs to the TIP family.</text>
</comment>
<dbReference type="PANTHER" id="PTHR13412">
    <property type="entry name" value="T-CELL IMMUNOMODULATORY PROTEIN HOMOLOG"/>
    <property type="match status" value="1"/>
</dbReference>
<dbReference type="Gene3D" id="2.130.10.130">
    <property type="entry name" value="Integrin alpha, N-terminal"/>
    <property type="match status" value="1"/>
</dbReference>
<dbReference type="InterPro" id="IPR028994">
    <property type="entry name" value="Integrin_alpha_N"/>
</dbReference>
<dbReference type="Proteomes" id="UP000008743">
    <property type="component" value="Unassembled WGS sequence"/>
</dbReference>
<keyword evidence="6" id="KW-0325">Glycoprotein</keyword>
<feature type="compositionally biased region" description="Polar residues" evidence="7">
    <location>
        <begin position="137"/>
        <end position="149"/>
    </location>
</feature>
<dbReference type="GO" id="GO:0005886">
    <property type="term" value="C:plasma membrane"/>
    <property type="evidence" value="ECO:0007669"/>
    <property type="project" value="TreeGrafter"/>
</dbReference>
<keyword evidence="5 8" id="KW-0472">Membrane</keyword>
<evidence type="ECO:0000259" key="10">
    <source>
        <dbReference type="Pfam" id="PF23122"/>
    </source>
</evidence>
<protein>
    <recommendedName>
        <fullName evidence="10">T-cell immunomodulatory protein TIP C2 domain-containing protein</fullName>
    </recommendedName>
</protein>
<keyword evidence="9" id="KW-0732">Signal</keyword>
<dbReference type="eggNOG" id="KOG4550">
    <property type="taxonomic scope" value="Eukaryota"/>
</dbReference>